<name>A0ABW0SF19_9RHOB</name>
<dbReference type="PANTHER" id="PTHR36455:SF1">
    <property type="entry name" value="BLR8292 PROTEIN"/>
    <property type="match status" value="1"/>
</dbReference>
<keyword evidence="2" id="KW-1185">Reference proteome</keyword>
<dbReference type="RefSeq" id="WP_280922924.1">
    <property type="nucleotide sequence ID" value="NZ_JAGGJP010000015.1"/>
</dbReference>
<dbReference type="Pfam" id="PF05717">
    <property type="entry name" value="TnpB_IS66"/>
    <property type="match status" value="1"/>
</dbReference>
<reference evidence="2" key="1">
    <citation type="journal article" date="2019" name="Int. J. Syst. Evol. Microbiol.">
        <title>The Global Catalogue of Microorganisms (GCM) 10K type strain sequencing project: providing services to taxonomists for standard genome sequencing and annotation.</title>
        <authorList>
            <consortium name="The Broad Institute Genomics Platform"/>
            <consortium name="The Broad Institute Genome Sequencing Center for Infectious Disease"/>
            <person name="Wu L."/>
            <person name="Ma J."/>
        </authorList>
    </citation>
    <scope>NUCLEOTIDE SEQUENCE [LARGE SCALE GENOMIC DNA]</scope>
    <source>
        <strain evidence="2">KACC 11588</strain>
    </source>
</reference>
<evidence type="ECO:0000313" key="2">
    <source>
        <dbReference type="Proteomes" id="UP001596056"/>
    </source>
</evidence>
<comment type="caution">
    <text evidence="1">The sequence shown here is derived from an EMBL/GenBank/DDBJ whole genome shotgun (WGS) entry which is preliminary data.</text>
</comment>
<dbReference type="PANTHER" id="PTHR36455">
    <property type="match status" value="1"/>
</dbReference>
<dbReference type="InterPro" id="IPR008878">
    <property type="entry name" value="Transposase_IS66_Orf2"/>
</dbReference>
<dbReference type="NCBIfam" id="NF033819">
    <property type="entry name" value="IS66_TnpB"/>
    <property type="match status" value="1"/>
</dbReference>
<protein>
    <submittedName>
        <fullName evidence="1">IS66 family insertion sequence element accessory protein TnpB</fullName>
    </submittedName>
</protein>
<accession>A0ABW0SF19</accession>
<gene>
    <name evidence="1" type="primary">tnpB</name>
    <name evidence="1" type="ORF">ACFPOC_14135</name>
</gene>
<organism evidence="1 2">
    <name type="scientific">Rubellimicrobium aerolatum</name>
    <dbReference type="NCBI Taxonomy" id="490979"/>
    <lineage>
        <taxon>Bacteria</taxon>
        <taxon>Pseudomonadati</taxon>
        <taxon>Pseudomonadota</taxon>
        <taxon>Alphaproteobacteria</taxon>
        <taxon>Rhodobacterales</taxon>
        <taxon>Roseobacteraceae</taxon>
        <taxon>Rubellimicrobium</taxon>
    </lineage>
</organism>
<dbReference type="Proteomes" id="UP001596056">
    <property type="component" value="Unassembled WGS sequence"/>
</dbReference>
<proteinExistence type="predicted"/>
<sequence length="105" mass="11782">MATQPVDFRKGMNGLAAYVKANFELDPYSGALFVFRSKGGDRIKVLQWDDAGLALVHKRFAAKGIPWPPKVGARLALTRLQFEALFEGLDWRRIVPAREVTPKLL</sequence>
<dbReference type="EMBL" id="JBHSNA010000016">
    <property type="protein sequence ID" value="MFC5567548.1"/>
    <property type="molecule type" value="Genomic_DNA"/>
</dbReference>
<evidence type="ECO:0000313" key="1">
    <source>
        <dbReference type="EMBL" id="MFC5567548.1"/>
    </source>
</evidence>